<name>A0A061GLV3_THECC</name>
<sequence length="79" mass="9556">MISFKPLIHHSQGRARRWLSSTWKSDSTRIQEKTSPSIRDFISREKKEYNFFIKKNYKQLNLNPLVPANQRLFVIRQCF</sequence>
<accession>A0A061GLV3</accession>
<dbReference type="AlphaFoldDB" id="A0A061GLV3"/>
<evidence type="ECO:0000313" key="1">
    <source>
        <dbReference type="EMBL" id="EOY28069.1"/>
    </source>
</evidence>
<keyword evidence="2" id="KW-1185">Reference proteome</keyword>
<evidence type="ECO:0000313" key="2">
    <source>
        <dbReference type="Proteomes" id="UP000026915"/>
    </source>
</evidence>
<dbReference type="Proteomes" id="UP000026915">
    <property type="component" value="Chromosome 6"/>
</dbReference>
<gene>
    <name evidence="1" type="ORF">TCM_029747</name>
</gene>
<dbReference type="InParanoid" id="A0A061GLV3"/>
<organism evidence="1 2">
    <name type="scientific">Theobroma cacao</name>
    <name type="common">Cacao</name>
    <name type="synonym">Cocoa</name>
    <dbReference type="NCBI Taxonomy" id="3641"/>
    <lineage>
        <taxon>Eukaryota</taxon>
        <taxon>Viridiplantae</taxon>
        <taxon>Streptophyta</taxon>
        <taxon>Embryophyta</taxon>
        <taxon>Tracheophyta</taxon>
        <taxon>Spermatophyta</taxon>
        <taxon>Magnoliopsida</taxon>
        <taxon>eudicotyledons</taxon>
        <taxon>Gunneridae</taxon>
        <taxon>Pentapetalae</taxon>
        <taxon>rosids</taxon>
        <taxon>malvids</taxon>
        <taxon>Malvales</taxon>
        <taxon>Malvaceae</taxon>
        <taxon>Byttnerioideae</taxon>
        <taxon>Theobroma</taxon>
    </lineage>
</organism>
<protein>
    <submittedName>
        <fullName evidence="1">Uncharacterized protein</fullName>
    </submittedName>
</protein>
<dbReference type="EMBL" id="CM001884">
    <property type="protein sequence ID" value="EOY28069.1"/>
    <property type="molecule type" value="Genomic_DNA"/>
</dbReference>
<proteinExistence type="predicted"/>
<dbReference type="Gramene" id="EOY28069">
    <property type="protein sequence ID" value="EOY28069"/>
    <property type="gene ID" value="TCM_029747"/>
</dbReference>
<reference evidence="1 2" key="1">
    <citation type="journal article" date="2013" name="Genome Biol.">
        <title>The genome sequence of the most widely cultivated cacao type and its use to identify candidate genes regulating pod color.</title>
        <authorList>
            <person name="Motamayor J.C."/>
            <person name="Mockaitis K."/>
            <person name="Schmutz J."/>
            <person name="Haiminen N."/>
            <person name="Iii D.L."/>
            <person name="Cornejo O."/>
            <person name="Findley S.D."/>
            <person name="Zheng P."/>
            <person name="Utro F."/>
            <person name="Royaert S."/>
            <person name="Saski C."/>
            <person name="Jenkins J."/>
            <person name="Podicheti R."/>
            <person name="Zhao M."/>
            <person name="Scheffler B.E."/>
            <person name="Stack J.C."/>
            <person name="Feltus F.A."/>
            <person name="Mustiga G.M."/>
            <person name="Amores F."/>
            <person name="Phillips W."/>
            <person name="Marelli J.P."/>
            <person name="May G.D."/>
            <person name="Shapiro H."/>
            <person name="Ma J."/>
            <person name="Bustamante C.D."/>
            <person name="Schnell R.J."/>
            <person name="Main D."/>
            <person name="Gilbert D."/>
            <person name="Parida L."/>
            <person name="Kuhn D.N."/>
        </authorList>
    </citation>
    <scope>NUCLEOTIDE SEQUENCE [LARGE SCALE GENOMIC DNA]</scope>
    <source>
        <strain evidence="2">cv. Matina 1-6</strain>
    </source>
</reference>
<dbReference type="HOGENOM" id="CLU_2610866_0_0_1"/>